<keyword evidence="6" id="KW-1185">Reference proteome</keyword>
<dbReference type="Pfam" id="PF10324">
    <property type="entry name" value="7TM_GPCR_Srw"/>
    <property type="match status" value="1"/>
</dbReference>
<dbReference type="PANTHER" id="PTHR46273:SF14">
    <property type="entry name" value="G-PROTEIN COUPLED RECEPTOR DMSR-1"/>
    <property type="match status" value="1"/>
</dbReference>
<sequence>MSSGTPSMSCCPLCAWSASFTKVTAEYLALSLGRVCNAETQTYKKAMIDLIVFNAWAPFRSAYTWMTAFLTMMRYRALRSKGKWEAAYSLAVFASFLAALVAATAGIPTYMINIIDYVPVYMLCRNPAWKDNGVLVPVNAWSQKMYVNNCTLYYTNQVVTGVFHNALPSLLLFAVTIVLAFELGSVGKGHKAVAARSTKKTDDAAKAARMLGVVAILTLISDLPQGLLSIANIALPIGFHFAYSEQLLIVWMIVQTVTTSCNLLIYLAMSKAFRQKVLKIFCGWMQTKTTSPQASIISVSTVVKAAK</sequence>
<dbReference type="GO" id="GO:0005886">
    <property type="term" value="C:plasma membrane"/>
    <property type="evidence" value="ECO:0000318"/>
    <property type="project" value="GO_Central"/>
</dbReference>
<reference evidence="5" key="2">
    <citation type="submission" date="2022-06" db="UniProtKB">
        <authorList>
            <consortium name="EnsemblMetazoa"/>
        </authorList>
    </citation>
    <scope>IDENTIFICATION</scope>
    <source>
        <strain evidence="5">PS312</strain>
    </source>
</reference>
<dbReference type="GO" id="GO:0008528">
    <property type="term" value="F:G protein-coupled peptide receptor activity"/>
    <property type="evidence" value="ECO:0000318"/>
    <property type="project" value="GO_Central"/>
</dbReference>
<dbReference type="EnsemblMetazoa" id="PPA28362.1">
    <property type="protein sequence ID" value="PPA28362.1"/>
    <property type="gene ID" value="WBGene00117916"/>
</dbReference>
<keyword evidence="2" id="KW-0812">Transmembrane</keyword>
<reference evidence="6" key="1">
    <citation type="journal article" date="2008" name="Nat. Genet.">
        <title>The Pristionchus pacificus genome provides a unique perspective on nematode lifestyle and parasitism.</title>
        <authorList>
            <person name="Dieterich C."/>
            <person name="Clifton S.W."/>
            <person name="Schuster L.N."/>
            <person name="Chinwalla A."/>
            <person name="Delehaunty K."/>
            <person name="Dinkelacker I."/>
            <person name="Fulton L."/>
            <person name="Fulton R."/>
            <person name="Godfrey J."/>
            <person name="Minx P."/>
            <person name="Mitreva M."/>
            <person name="Roeseler W."/>
            <person name="Tian H."/>
            <person name="Witte H."/>
            <person name="Yang S.P."/>
            <person name="Wilson R.K."/>
            <person name="Sommer R.J."/>
        </authorList>
    </citation>
    <scope>NUCLEOTIDE SEQUENCE [LARGE SCALE GENOMIC DNA]</scope>
    <source>
        <strain evidence="6">PS312</strain>
    </source>
</reference>
<dbReference type="Proteomes" id="UP000005239">
    <property type="component" value="Unassembled WGS sequence"/>
</dbReference>
<evidence type="ECO:0000313" key="6">
    <source>
        <dbReference type="Proteomes" id="UP000005239"/>
    </source>
</evidence>
<evidence type="ECO:0000256" key="1">
    <source>
        <dbReference type="ARBA" id="ARBA00004370"/>
    </source>
</evidence>
<dbReference type="SUPFAM" id="SSF81321">
    <property type="entry name" value="Family A G protein-coupled receptor-like"/>
    <property type="match status" value="1"/>
</dbReference>
<dbReference type="PANTHER" id="PTHR46273">
    <property type="entry name" value="MYOSUPPRESSIN RECEPTOR 1, ISOFORM B-RELATED"/>
    <property type="match status" value="1"/>
</dbReference>
<accession>A0A2A6CPI5</accession>
<evidence type="ECO:0000256" key="4">
    <source>
        <dbReference type="ARBA" id="ARBA00023136"/>
    </source>
</evidence>
<organism evidence="5 6">
    <name type="scientific">Pristionchus pacificus</name>
    <name type="common">Parasitic nematode worm</name>
    <dbReference type="NCBI Taxonomy" id="54126"/>
    <lineage>
        <taxon>Eukaryota</taxon>
        <taxon>Metazoa</taxon>
        <taxon>Ecdysozoa</taxon>
        <taxon>Nematoda</taxon>
        <taxon>Chromadorea</taxon>
        <taxon>Rhabditida</taxon>
        <taxon>Rhabditina</taxon>
        <taxon>Diplogasteromorpha</taxon>
        <taxon>Diplogasteroidea</taxon>
        <taxon>Neodiplogasteridae</taxon>
        <taxon>Pristionchus</taxon>
    </lineage>
</organism>
<dbReference type="PROSITE" id="PS50262">
    <property type="entry name" value="G_PROTEIN_RECEP_F1_2"/>
    <property type="match status" value="1"/>
</dbReference>
<name>A0A2A6CPI5_PRIPA</name>
<accession>A0A8R1UJ76</accession>
<comment type="subcellular location">
    <subcellularLocation>
        <location evidence="1">Membrane</location>
    </subcellularLocation>
</comment>
<dbReference type="AlphaFoldDB" id="A0A2A6CPI5"/>
<dbReference type="InterPro" id="IPR017452">
    <property type="entry name" value="GPCR_Rhodpsn_7TM"/>
</dbReference>
<gene>
    <name evidence="5" type="primary">WBGene00117916</name>
</gene>
<dbReference type="InterPro" id="IPR053219">
    <property type="entry name" value="GPCR_Dmsr-1"/>
</dbReference>
<dbReference type="InterPro" id="IPR019427">
    <property type="entry name" value="7TM_GPCR_serpentine_rcpt_Srw"/>
</dbReference>
<dbReference type="GO" id="GO:0007186">
    <property type="term" value="P:G protein-coupled receptor signaling pathway"/>
    <property type="evidence" value="ECO:0000318"/>
    <property type="project" value="GO_Central"/>
</dbReference>
<keyword evidence="3" id="KW-1133">Transmembrane helix</keyword>
<protein>
    <submittedName>
        <fullName evidence="5">G_PROTEIN_RECEP_F1_2 domain-containing protein</fullName>
    </submittedName>
</protein>
<evidence type="ECO:0000256" key="3">
    <source>
        <dbReference type="ARBA" id="ARBA00022989"/>
    </source>
</evidence>
<proteinExistence type="predicted"/>
<evidence type="ECO:0000313" key="5">
    <source>
        <dbReference type="EnsemblMetazoa" id="PPA28362.1"/>
    </source>
</evidence>
<evidence type="ECO:0000256" key="2">
    <source>
        <dbReference type="ARBA" id="ARBA00022692"/>
    </source>
</evidence>
<keyword evidence="4" id="KW-0472">Membrane</keyword>
<dbReference type="Gene3D" id="1.20.1070.10">
    <property type="entry name" value="Rhodopsin 7-helix transmembrane proteins"/>
    <property type="match status" value="1"/>
</dbReference>